<organism evidence="2 4">
    <name type="scientific">Xenopus laevis</name>
    <name type="common">African clawed frog</name>
    <dbReference type="NCBI Taxonomy" id="8355"/>
    <lineage>
        <taxon>Eukaryota</taxon>
        <taxon>Metazoa</taxon>
        <taxon>Chordata</taxon>
        <taxon>Craniata</taxon>
        <taxon>Vertebrata</taxon>
        <taxon>Euteleostomi</taxon>
        <taxon>Amphibia</taxon>
        <taxon>Batrachia</taxon>
        <taxon>Anura</taxon>
        <taxon>Pipoidea</taxon>
        <taxon>Pipidae</taxon>
        <taxon>Xenopodinae</taxon>
        <taxon>Xenopus</taxon>
        <taxon>Xenopus</taxon>
    </lineage>
</organism>
<evidence type="ECO:0000313" key="2">
    <source>
        <dbReference type="Proteomes" id="UP000186698"/>
    </source>
</evidence>
<name>A0A8J1KXX0_XENLA</name>
<protein>
    <submittedName>
        <fullName evidence="3 4">Uncharacterized protein LOC121394669</fullName>
    </submittedName>
</protein>
<reference evidence="3 4" key="1">
    <citation type="submission" date="2025-04" db="UniProtKB">
        <authorList>
            <consortium name="RefSeq"/>
        </authorList>
    </citation>
    <scope>IDENTIFICATION</scope>
    <source>
        <strain evidence="3 4">J_2021</strain>
        <tissue evidence="3 4">Erythrocytes</tissue>
    </source>
</reference>
<accession>A0A8J1KXX0</accession>
<dbReference type="PANTHER" id="PTHR21301:SF12">
    <property type="match status" value="1"/>
</dbReference>
<dbReference type="InterPro" id="IPR000305">
    <property type="entry name" value="GIY-YIG_endonuc"/>
</dbReference>
<dbReference type="KEGG" id="xla:121394669"/>
<feature type="domain" description="GIY-YIG" evidence="1">
    <location>
        <begin position="300"/>
        <end position="400"/>
    </location>
</feature>
<sequence length="408" mass="47870">MGTRFAPSYANLHMGYWEECHVLPYLELGASLVLWRRYIDDIVLVWRGSASSLCEYVASLNQNDLNIDLSLTYSYEKINFLDLEIYSKDTQLHFKTFFKEVDANNYVLPYSNHHPQWVKSIPFSQMCRLKKNCSEDKVLEEQLDQMSNKFRERGYKERTIKESREKVDKIIRTDLLGGKVKVNKGETKQEIVFSTTYNPLAKSIGKIIKRHWGVLQCDIELRGIIPDKPKVVFKRANNLKQILTNNHCIKKEHIHKEHTWAGFYPCSLCTACRYGKKKKKFTSEVNKREFEIKQNIRCTTKNVIYCLQCPCGIQYVGKTNRKLRDRIREHVNNIKKGNEKHTVSKHFRDSHGMNPAGLQYWGVEEVKKRWRGGDLVKTTLQCESRWIYSLETFTPKGLNVDINLRAFL</sequence>
<keyword evidence="2" id="KW-1185">Reference proteome</keyword>
<dbReference type="RefSeq" id="XP_041422161.1">
    <property type="nucleotide sequence ID" value="XM_041566227.1"/>
</dbReference>
<evidence type="ECO:0000259" key="1">
    <source>
        <dbReference type="PROSITE" id="PS50164"/>
    </source>
</evidence>
<evidence type="ECO:0000313" key="3">
    <source>
        <dbReference type="RefSeq" id="XP_041422161.1"/>
    </source>
</evidence>
<proteinExistence type="predicted"/>
<dbReference type="Pfam" id="PF26215">
    <property type="entry name" value="HTH_animal"/>
    <property type="match status" value="1"/>
</dbReference>
<dbReference type="AlphaFoldDB" id="A0A8J1KXX0"/>
<dbReference type="GeneID" id="121394669"/>
<dbReference type="SUPFAM" id="SSF82771">
    <property type="entry name" value="GIY-YIG endonuclease"/>
    <property type="match status" value="1"/>
</dbReference>
<dbReference type="Proteomes" id="UP000186698">
    <property type="component" value="Chromosome 6L"/>
</dbReference>
<evidence type="ECO:0000313" key="4">
    <source>
        <dbReference type="RefSeq" id="XP_041422162.1"/>
    </source>
</evidence>
<dbReference type="InterPro" id="IPR035901">
    <property type="entry name" value="GIY-YIG_endonuc_sf"/>
</dbReference>
<dbReference type="RefSeq" id="XP_041422162.1">
    <property type="nucleotide sequence ID" value="XM_041566228.1"/>
</dbReference>
<dbReference type="PROSITE" id="PS50164">
    <property type="entry name" value="GIY_YIG"/>
    <property type="match status" value="1"/>
</dbReference>
<dbReference type="InterPro" id="IPR058912">
    <property type="entry name" value="HTH_animal"/>
</dbReference>
<dbReference type="CDD" id="cd10442">
    <property type="entry name" value="GIY-YIG_PLEs"/>
    <property type="match status" value="1"/>
</dbReference>
<dbReference type="OrthoDB" id="9907859at2759"/>
<dbReference type="Gene3D" id="3.40.1440.10">
    <property type="entry name" value="GIY-YIG endonuclease"/>
    <property type="match status" value="1"/>
</dbReference>
<dbReference type="PANTHER" id="PTHR21301">
    <property type="entry name" value="REVERSE TRANSCRIPTASE"/>
    <property type="match status" value="1"/>
</dbReference>
<gene>
    <name evidence="3 4" type="primary">LOC121394669</name>
</gene>